<evidence type="ECO:0000313" key="2">
    <source>
        <dbReference type="EMBL" id="CAE7562868.1"/>
    </source>
</evidence>
<feature type="compositionally biased region" description="Polar residues" evidence="1">
    <location>
        <begin position="62"/>
        <end position="71"/>
    </location>
</feature>
<dbReference type="Proteomes" id="UP000601435">
    <property type="component" value="Unassembled WGS sequence"/>
</dbReference>
<organism evidence="2 3">
    <name type="scientific">Symbiodinium necroappetens</name>
    <dbReference type="NCBI Taxonomy" id="1628268"/>
    <lineage>
        <taxon>Eukaryota</taxon>
        <taxon>Sar</taxon>
        <taxon>Alveolata</taxon>
        <taxon>Dinophyceae</taxon>
        <taxon>Suessiales</taxon>
        <taxon>Symbiodiniaceae</taxon>
        <taxon>Symbiodinium</taxon>
    </lineage>
</organism>
<comment type="caution">
    <text evidence="2">The sequence shown here is derived from an EMBL/GenBank/DDBJ whole genome shotgun (WGS) entry which is preliminary data.</text>
</comment>
<protein>
    <submittedName>
        <fullName evidence="2">Uncharacterized protein</fullName>
    </submittedName>
</protein>
<name>A0A812U472_9DINO</name>
<accession>A0A812U472</accession>
<dbReference type="EMBL" id="CAJNJA010026663">
    <property type="protein sequence ID" value="CAE7562868.1"/>
    <property type="molecule type" value="Genomic_DNA"/>
</dbReference>
<feature type="region of interest" description="Disordered" evidence="1">
    <location>
        <begin position="53"/>
        <end position="76"/>
    </location>
</feature>
<dbReference type="AlphaFoldDB" id="A0A812U472"/>
<keyword evidence="3" id="KW-1185">Reference proteome</keyword>
<reference evidence="2" key="1">
    <citation type="submission" date="2021-02" db="EMBL/GenBank/DDBJ databases">
        <authorList>
            <person name="Dougan E. K."/>
            <person name="Rhodes N."/>
            <person name="Thang M."/>
            <person name="Chan C."/>
        </authorList>
    </citation>
    <scope>NUCLEOTIDE SEQUENCE</scope>
</reference>
<gene>
    <name evidence="2" type="ORF">SNEC2469_LOCUS16272</name>
</gene>
<evidence type="ECO:0000313" key="3">
    <source>
        <dbReference type="Proteomes" id="UP000601435"/>
    </source>
</evidence>
<evidence type="ECO:0000256" key="1">
    <source>
        <dbReference type="SAM" id="MobiDB-lite"/>
    </source>
</evidence>
<proteinExistence type="predicted"/>
<sequence>MPKPLASVDTTVCWPTGRPDGQDLSLLRLKIKSSGVPLLSRSIRLTKRYGEPSDFTEDHVHQSTSTWSQPSIPRKSLSRTKTQLLQEKAAQAQNQSNAQARQELLHLMEEEEDLYLASANYSQDLGVNLTSELRGTAAARRLSLTAAQSQGVFQLFNFEHPGDLMSFKLTALLNGNSLEMGAQMGFGPSKSAEKRFKLVDIAKQFAVVLHALPFVSQASRDKALEALKSFASKDLPTAGLDLRLHGL</sequence>